<dbReference type="EMBL" id="FOXQ01000012">
    <property type="protein sequence ID" value="SFQ43790.1"/>
    <property type="molecule type" value="Genomic_DNA"/>
</dbReference>
<sequence length="283" mass="31175">MFNTAITQAEKAKALHSLHHSGKLLLLPNVWDVLGARLLEDTGYKVIATASAAVAYSNGYNDGEQIPFTDVLRILTAIAGSVHVPVTADIESGYAEDENQLEHNIRQLIKTGIAGINIEDTDKKAHTLLQADVQCRRIKLIKEIALDMDVPLFINARTDTFIHAQSFHSSQQMIDETVKRGGAYKDAGADCFYPILIHEQAHIKTVVDELKMPINILMIPGIPGLQTLEQMGVARVSLGPGYLKYALKAMKDIAFKLLSFEGVEEITGNDITSDYLKHLVTVR</sequence>
<dbReference type="GO" id="GO:0016829">
    <property type="term" value="F:lyase activity"/>
    <property type="evidence" value="ECO:0007669"/>
    <property type="project" value="UniProtKB-KW"/>
</dbReference>
<dbReference type="PANTHER" id="PTHR42905">
    <property type="entry name" value="PHOSPHOENOLPYRUVATE CARBOXYLASE"/>
    <property type="match status" value="1"/>
</dbReference>
<name>A0A1I5YI03_9BACT</name>
<evidence type="ECO:0000313" key="2">
    <source>
        <dbReference type="Proteomes" id="UP000199031"/>
    </source>
</evidence>
<dbReference type="CDD" id="cd00377">
    <property type="entry name" value="ICL_PEPM"/>
    <property type="match status" value="1"/>
</dbReference>
<keyword evidence="1" id="KW-0456">Lyase</keyword>
<dbReference type="OrthoDB" id="9780430at2"/>
<dbReference type="SUPFAM" id="SSF51621">
    <property type="entry name" value="Phosphoenolpyruvate/pyruvate domain"/>
    <property type="match status" value="1"/>
</dbReference>
<dbReference type="AlphaFoldDB" id="A0A1I5YI03"/>
<organism evidence="1 2">
    <name type="scientific">Parafilimonas terrae</name>
    <dbReference type="NCBI Taxonomy" id="1465490"/>
    <lineage>
        <taxon>Bacteria</taxon>
        <taxon>Pseudomonadati</taxon>
        <taxon>Bacteroidota</taxon>
        <taxon>Chitinophagia</taxon>
        <taxon>Chitinophagales</taxon>
        <taxon>Chitinophagaceae</taxon>
        <taxon>Parafilimonas</taxon>
    </lineage>
</organism>
<dbReference type="STRING" id="1465490.SAMN05444277_11265"/>
<proteinExistence type="predicted"/>
<dbReference type="InterPro" id="IPR039556">
    <property type="entry name" value="ICL/PEPM"/>
</dbReference>
<dbReference type="Gene3D" id="3.20.20.60">
    <property type="entry name" value="Phosphoenolpyruvate-binding domains"/>
    <property type="match status" value="1"/>
</dbReference>
<dbReference type="RefSeq" id="WP_090661384.1">
    <property type="nucleotide sequence ID" value="NZ_FOXQ01000012.1"/>
</dbReference>
<gene>
    <name evidence="1" type="ORF">SAMN05444277_11265</name>
</gene>
<accession>A0A1I5YI03</accession>
<evidence type="ECO:0000313" key="1">
    <source>
        <dbReference type="EMBL" id="SFQ43790.1"/>
    </source>
</evidence>
<dbReference type="InterPro" id="IPR040442">
    <property type="entry name" value="Pyrv_kinase-like_dom_sf"/>
</dbReference>
<keyword evidence="2" id="KW-1185">Reference proteome</keyword>
<dbReference type="InterPro" id="IPR015813">
    <property type="entry name" value="Pyrv/PenolPyrv_kinase-like_dom"/>
</dbReference>
<dbReference type="Pfam" id="PF13714">
    <property type="entry name" value="PEP_mutase"/>
    <property type="match status" value="1"/>
</dbReference>
<reference evidence="1 2" key="1">
    <citation type="submission" date="2016-10" db="EMBL/GenBank/DDBJ databases">
        <authorList>
            <person name="de Groot N.N."/>
        </authorList>
    </citation>
    <scope>NUCLEOTIDE SEQUENCE [LARGE SCALE GENOMIC DNA]</scope>
    <source>
        <strain evidence="1 2">DSM 28286</strain>
    </source>
</reference>
<protein>
    <submittedName>
        <fullName evidence="1">2-Methylisocitrate lyase, PEP mutase family</fullName>
    </submittedName>
</protein>
<dbReference type="Proteomes" id="UP000199031">
    <property type="component" value="Unassembled WGS sequence"/>
</dbReference>
<dbReference type="PANTHER" id="PTHR42905:SF16">
    <property type="entry name" value="CARBOXYPHOSPHONOENOLPYRUVATE PHOSPHONOMUTASE-LIKE PROTEIN (AFU_ORTHOLOGUE AFUA_5G07230)"/>
    <property type="match status" value="1"/>
</dbReference>